<name>A0A162TWZ2_PHYB8</name>
<keyword evidence="5 8" id="KW-0378">Hydrolase</keyword>
<dbReference type="InParanoid" id="A0A162TWZ2"/>
<keyword evidence="2" id="KW-0134">Cell wall</keyword>
<dbReference type="OrthoDB" id="206201at2759"/>
<evidence type="ECO:0000313" key="14">
    <source>
        <dbReference type="Proteomes" id="UP000077315"/>
    </source>
</evidence>
<organism evidence="13 14">
    <name type="scientific">Phycomyces blakesleeanus (strain ATCC 8743b / DSM 1359 / FGSC 10004 / NBRC 33097 / NRRL 1555)</name>
    <dbReference type="NCBI Taxonomy" id="763407"/>
    <lineage>
        <taxon>Eukaryota</taxon>
        <taxon>Fungi</taxon>
        <taxon>Fungi incertae sedis</taxon>
        <taxon>Mucoromycota</taxon>
        <taxon>Mucoromycotina</taxon>
        <taxon>Mucoromycetes</taxon>
        <taxon>Mucorales</taxon>
        <taxon>Phycomycetaceae</taxon>
        <taxon>Phycomyces</taxon>
    </lineage>
</organism>
<evidence type="ECO:0000259" key="12">
    <source>
        <dbReference type="Pfam" id="PF06280"/>
    </source>
</evidence>
<dbReference type="Gene3D" id="2.60.40.10">
    <property type="entry name" value="Immunoglobulins"/>
    <property type="match status" value="1"/>
</dbReference>
<feature type="domain" description="Peptidase S8/S53" evidence="10">
    <location>
        <begin position="161"/>
        <end position="238"/>
    </location>
</feature>
<dbReference type="InterPro" id="IPR015500">
    <property type="entry name" value="Peptidase_S8_subtilisin-rel"/>
</dbReference>
<comment type="similarity">
    <text evidence="1 8">Belongs to the peptidase S8 family.</text>
</comment>
<feature type="domain" description="Peptidase S8/S53" evidence="10">
    <location>
        <begin position="245"/>
        <end position="540"/>
    </location>
</feature>
<keyword evidence="4 9" id="KW-0732">Signal</keyword>
<dbReference type="EMBL" id="KV440988">
    <property type="protein sequence ID" value="OAD70483.1"/>
    <property type="molecule type" value="Genomic_DNA"/>
</dbReference>
<dbReference type="InterPro" id="IPR010435">
    <property type="entry name" value="C5a/SBT2-like_Fn3"/>
</dbReference>
<dbReference type="Proteomes" id="UP000077315">
    <property type="component" value="Unassembled WGS sequence"/>
</dbReference>
<evidence type="ECO:0000259" key="11">
    <source>
        <dbReference type="Pfam" id="PF02225"/>
    </source>
</evidence>
<feature type="active site" description="Charge relay system" evidence="7 8">
    <location>
        <position position="226"/>
    </location>
</feature>
<dbReference type="RefSeq" id="XP_018288523.1">
    <property type="nucleotide sequence ID" value="XM_018438614.1"/>
</dbReference>
<dbReference type="PROSITE" id="PS51892">
    <property type="entry name" value="SUBTILASE"/>
    <property type="match status" value="1"/>
</dbReference>
<evidence type="ECO:0008006" key="15">
    <source>
        <dbReference type="Google" id="ProtNLM"/>
    </source>
</evidence>
<dbReference type="InterPro" id="IPR050131">
    <property type="entry name" value="Peptidase_S8_subtilisin-like"/>
</dbReference>
<dbReference type="GO" id="GO:0016020">
    <property type="term" value="C:membrane"/>
    <property type="evidence" value="ECO:0007669"/>
    <property type="project" value="InterPro"/>
</dbReference>
<feature type="domain" description="C5a peptidase/Subtilisin-like protease SBT2-like Fn3-like" evidence="12">
    <location>
        <begin position="580"/>
        <end position="680"/>
    </location>
</feature>
<protein>
    <recommendedName>
        <fullName evidence="15">Secreted subtilisin-like serine protease</fullName>
    </recommendedName>
</protein>
<dbReference type="Pfam" id="PF06280">
    <property type="entry name" value="fn3_5"/>
    <property type="match status" value="1"/>
</dbReference>
<dbReference type="SUPFAM" id="SSF52025">
    <property type="entry name" value="PA domain"/>
    <property type="match status" value="1"/>
</dbReference>
<dbReference type="InterPro" id="IPR000209">
    <property type="entry name" value="Peptidase_S8/S53_dom"/>
</dbReference>
<feature type="active site" description="Charge relay system" evidence="7 8">
    <location>
        <position position="170"/>
    </location>
</feature>
<dbReference type="GO" id="GO:0006508">
    <property type="term" value="P:proteolysis"/>
    <property type="evidence" value="ECO:0007669"/>
    <property type="project" value="UniProtKB-KW"/>
</dbReference>
<dbReference type="PANTHER" id="PTHR43806:SF66">
    <property type="entry name" value="SERIN ENDOPEPTIDASE"/>
    <property type="match status" value="1"/>
</dbReference>
<dbReference type="GO" id="GO:0005615">
    <property type="term" value="C:extracellular space"/>
    <property type="evidence" value="ECO:0007669"/>
    <property type="project" value="TreeGrafter"/>
</dbReference>
<keyword evidence="3 8" id="KW-0645">Protease</keyword>
<evidence type="ECO:0000313" key="13">
    <source>
        <dbReference type="EMBL" id="OAD70483.1"/>
    </source>
</evidence>
<evidence type="ECO:0000256" key="1">
    <source>
        <dbReference type="ARBA" id="ARBA00011073"/>
    </source>
</evidence>
<feature type="signal peptide" evidence="9">
    <location>
        <begin position="1"/>
        <end position="29"/>
    </location>
</feature>
<feature type="domain" description="PA" evidence="11">
    <location>
        <begin position="362"/>
        <end position="435"/>
    </location>
</feature>
<keyword evidence="6 8" id="KW-0720">Serine protease</keyword>
<dbReference type="InterPro" id="IPR003137">
    <property type="entry name" value="PA_domain"/>
</dbReference>
<evidence type="ECO:0000256" key="3">
    <source>
        <dbReference type="ARBA" id="ARBA00022670"/>
    </source>
</evidence>
<evidence type="ECO:0000256" key="4">
    <source>
        <dbReference type="ARBA" id="ARBA00022729"/>
    </source>
</evidence>
<evidence type="ECO:0000256" key="5">
    <source>
        <dbReference type="ARBA" id="ARBA00022801"/>
    </source>
</evidence>
<evidence type="ECO:0000256" key="6">
    <source>
        <dbReference type="ARBA" id="ARBA00022825"/>
    </source>
</evidence>
<dbReference type="PANTHER" id="PTHR43806">
    <property type="entry name" value="PEPTIDASE S8"/>
    <property type="match status" value="1"/>
</dbReference>
<dbReference type="Pfam" id="PF00082">
    <property type="entry name" value="Peptidase_S8"/>
    <property type="match status" value="2"/>
</dbReference>
<dbReference type="InterPro" id="IPR013783">
    <property type="entry name" value="Ig-like_fold"/>
</dbReference>
<dbReference type="InterPro" id="IPR046450">
    <property type="entry name" value="PA_dom_sf"/>
</dbReference>
<dbReference type="GeneID" id="28999520"/>
<reference evidence="14" key="1">
    <citation type="submission" date="2015-06" db="EMBL/GenBank/DDBJ databases">
        <title>Expansion of signal transduction pathways in fungi by whole-genome duplication.</title>
        <authorList>
            <consortium name="DOE Joint Genome Institute"/>
            <person name="Corrochano L.M."/>
            <person name="Kuo A."/>
            <person name="Marcet-Houben M."/>
            <person name="Polaino S."/>
            <person name="Salamov A."/>
            <person name="Villalobos J.M."/>
            <person name="Alvarez M.I."/>
            <person name="Avalos J."/>
            <person name="Benito E.P."/>
            <person name="Benoit I."/>
            <person name="Burger G."/>
            <person name="Camino L.P."/>
            <person name="Canovas D."/>
            <person name="Cerda-Olmedo E."/>
            <person name="Cheng J.-F."/>
            <person name="Dominguez A."/>
            <person name="Elias M."/>
            <person name="Eslava A.P."/>
            <person name="Glaser F."/>
            <person name="Grimwood J."/>
            <person name="Gutierrez G."/>
            <person name="Heitman J."/>
            <person name="Henrissat B."/>
            <person name="Iturriaga E.A."/>
            <person name="Lang B.F."/>
            <person name="Lavin J.L."/>
            <person name="Lee S."/>
            <person name="Li W."/>
            <person name="Lindquist E."/>
            <person name="Lopez-Garcia S."/>
            <person name="Luque E.M."/>
            <person name="Marcos A.T."/>
            <person name="Martin J."/>
            <person name="McCluskey K."/>
            <person name="Medina H.R."/>
            <person name="Miralles-Duran A."/>
            <person name="Miyazaki A."/>
            <person name="Munoz-Torres E."/>
            <person name="Oguiza J.A."/>
            <person name="Ohm R."/>
            <person name="Olmedo M."/>
            <person name="Orejas M."/>
            <person name="Ortiz-Castellanos L."/>
            <person name="Pisabarro A.G."/>
            <person name="Rodriguez-Romero J."/>
            <person name="Ruiz-Herrera J."/>
            <person name="Ruiz-Vazquez R."/>
            <person name="Sanz C."/>
            <person name="Schackwitz W."/>
            <person name="Schmutz J."/>
            <person name="Shahriari M."/>
            <person name="Shelest E."/>
            <person name="Silva-Franco F."/>
            <person name="Soanes D."/>
            <person name="Syed K."/>
            <person name="Tagua V.G."/>
            <person name="Talbot N.J."/>
            <person name="Thon M."/>
            <person name="De vries R.P."/>
            <person name="Wiebenga A."/>
            <person name="Yadav J.S."/>
            <person name="Braun E.L."/>
            <person name="Baker S."/>
            <person name="Garre V."/>
            <person name="Horwitz B."/>
            <person name="Torres-Martinez S."/>
            <person name="Idnurm A."/>
            <person name="Herrera-Estrella A."/>
            <person name="Gabaldon T."/>
            <person name="Grigoriev I.V."/>
        </authorList>
    </citation>
    <scope>NUCLEOTIDE SEQUENCE [LARGE SCALE GENOMIC DNA]</scope>
    <source>
        <strain evidence="14">NRRL 1555(-)</strain>
    </source>
</reference>
<feature type="active site" description="Charge relay system" evidence="7 8">
    <location>
        <position position="506"/>
    </location>
</feature>
<keyword evidence="2" id="KW-0964">Secreted</keyword>
<keyword evidence="14" id="KW-1185">Reference proteome</keyword>
<gene>
    <name evidence="13" type="ORF">PHYBLDRAFT_182406</name>
</gene>
<evidence type="ECO:0000256" key="8">
    <source>
        <dbReference type="PROSITE-ProRule" id="PRU01240"/>
    </source>
</evidence>
<dbReference type="Gene3D" id="3.50.30.30">
    <property type="match status" value="1"/>
</dbReference>
<accession>A0A162TWZ2</accession>
<dbReference type="PRINTS" id="PR00723">
    <property type="entry name" value="SUBTILISIN"/>
</dbReference>
<evidence type="ECO:0000256" key="2">
    <source>
        <dbReference type="ARBA" id="ARBA00022512"/>
    </source>
</evidence>
<sequence length="832" mass="89707">MKRRSFSVLPLFVAGVCLVVLVIVAPSEAISHTKYKVSGKDVVPSRYVVEFDYGDSKSANSFVHSVQSKFKKAKTHIAEQYEHNIFNGFSFGLNDLDEIEHNTALKTVLDYSHVKAVYPVRVVRRPKVTVEKASSKGKEASILPHAMTQADHVHSELKKFGKDIKVGVIDFGVDYFHPALGGGFGKGFKVQYGYDLVGSAYTGENSPAPDSDPLDNCPADTESGGHGTHASGIIAGYAAKPDVLTKAYLMAYDAGMDVMSVSIGEDNAWSSGSDTIVAQPIAEKGIPFIVSAGNSDSSDVFTVGMPSTAKDVWSIASVENDNNMIKTFKACSASKKMEYMNSSTSQIPNGIVVSGDKNIGSDKDACDASTTPDLKVKLAITQRGGCNFDDKAANVAKAGAIGLIIYDKSGSVFTPINPKATIPAIGISAADGLTLLDGIKSGAETLKFDLAPTIIPTKNGGHISGFSSIGASYELDLKPSLARVGGGIYSTLPRNFQSWGFMSSTSMAAPYVSGSVALLIEARGLKKKNLVISQQLKNYALKLTHTKGKNEIESPLLQGAGLVQVYDAISGKVNVSPTQISFNDTSSFAKYKTQTLTVHNTGKARVVFKVINEPSVAVAPYNHQDYIFKTSVTLSAGQKTIVRITVVPPKTNPKDHIMCGGYIHFKSSNRKSALDATVPYFGVVGKQRELSLFDAKYPYLSDTNGTKVYSKSQTYIYDRSNCKTIPNIVYRLLTPTAKFDVDVLNAKTKKSIRKTMTDSVYLARNSLFEDGYSSKVTWDTTYVFNTFSGIPAKIPVPSGTYILNLRALKLLGNPKDPKDWETFQTGPVVVKN</sequence>
<evidence type="ECO:0000256" key="9">
    <source>
        <dbReference type="SAM" id="SignalP"/>
    </source>
</evidence>
<evidence type="ECO:0000256" key="7">
    <source>
        <dbReference type="PIRSR" id="PIRSR615500-1"/>
    </source>
</evidence>
<dbReference type="SUPFAM" id="SSF52743">
    <property type="entry name" value="Subtilisin-like"/>
    <property type="match status" value="1"/>
</dbReference>
<dbReference type="Gene3D" id="3.40.50.200">
    <property type="entry name" value="Peptidase S8/S53 domain"/>
    <property type="match status" value="2"/>
</dbReference>
<dbReference type="VEuPathDB" id="FungiDB:PHYBLDRAFT_182406"/>
<dbReference type="GO" id="GO:0004252">
    <property type="term" value="F:serine-type endopeptidase activity"/>
    <property type="evidence" value="ECO:0007669"/>
    <property type="project" value="UniProtKB-UniRule"/>
</dbReference>
<dbReference type="Pfam" id="PF02225">
    <property type="entry name" value="PA"/>
    <property type="match status" value="1"/>
</dbReference>
<dbReference type="STRING" id="763407.A0A162TWZ2"/>
<proteinExistence type="inferred from homology"/>
<dbReference type="AlphaFoldDB" id="A0A162TWZ2"/>
<dbReference type="InterPro" id="IPR036852">
    <property type="entry name" value="Peptidase_S8/S53_dom_sf"/>
</dbReference>
<evidence type="ECO:0000259" key="10">
    <source>
        <dbReference type="Pfam" id="PF00082"/>
    </source>
</evidence>
<feature type="chain" id="PRO_5007839975" description="Secreted subtilisin-like serine protease" evidence="9">
    <location>
        <begin position="30"/>
        <end position="832"/>
    </location>
</feature>